<comment type="caution">
    <text evidence="1">The sequence shown here is derived from an EMBL/GenBank/DDBJ whole genome shotgun (WGS) entry which is preliminary data.</text>
</comment>
<evidence type="ECO:0000313" key="1">
    <source>
        <dbReference type="EMBL" id="KHM52716.1"/>
    </source>
</evidence>
<proteinExistence type="predicted"/>
<gene>
    <name evidence="1" type="ORF">NZ47_03150</name>
</gene>
<reference evidence="1 2" key="1">
    <citation type="journal article" date="2013" name="PLoS ONE">
        <title>Identification and characterization of three novel lipases belonging to families II and V from Anaerovibrio lipolyticus 5ST.</title>
        <authorList>
            <person name="Prive F."/>
            <person name="Kaderbhai N.N."/>
            <person name="Girdwood S."/>
            <person name="Worgan H.J."/>
            <person name="Pinloche E."/>
            <person name="Scollan N.D."/>
            <person name="Huws S.A."/>
            <person name="Newbold C.J."/>
        </authorList>
    </citation>
    <scope>NUCLEOTIDE SEQUENCE [LARGE SCALE GENOMIC DNA]</scope>
    <source>
        <strain evidence="1 2">5S</strain>
    </source>
</reference>
<name>A0A0B2K1R5_9FIRM</name>
<dbReference type="RefSeq" id="WP_039206334.1">
    <property type="nucleotide sequence ID" value="NZ_JSCE01000062.1"/>
</dbReference>
<evidence type="ECO:0000313" key="2">
    <source>
        <dbReference type="Proteomes" id="UP000030993"/>
    </source>
</evidence>
<protein>
    <submittedName>
        <fullName evidence="1">Uncharacterized protein</fullName>
    </submittedName>
</protein>
<organism evidence="1 2">
    <name type="scientific">Anaerovibrio lipolyticus</name>
    <dbReference type="NCBI Taxonomy" id="82374"/>
    <lineage>
        <taxon>Bacteria</taxon>
        <taxon>Bacillati</taxon>
        <taxon>Bacillota</taxon>
        <taxon>Negativicutes</taxon>
        <taxon>Selenomonadales</taxon>
        <taxon>Selenomonadaceae</taxon>
        <taxon>Anaerovibrio</taxon>
    </lineage>
</organism>
<dbReference type="EMBL" id="JSCE01000062">
    <property type="protein sequence ID" value="KHM52716.1"/>
    <property type="molecule type" value="Genomic_DNA"/>
</dbReference>
<keyword evidence="2" id="KW-1185">Reference proteome</keyword>
<dbReference type="AlphaFoldDB" id="A0A0B2K1R5"/>
<dbReference type="Proteomes" id="UP000030993">
    <property type="component" value="Unassembled WGS sequence"/>
</dbReference>
<accession>A0A0B2K1R5</accession>
<sequence length="399" mass="46439">MDKYELQEVDNLKKVLSDYDLTGGTVKHGIWEIHNGDDRWWELCRNGIPIVGCMASGEYEDGVEIGNLERLSDISYKERDDIFGIIVGKYSHTRTSPNEAYSPEEIISNEPELVNELVESGDWHINETFELFQKASAPFNDNQLLYSCDLGSVRFGNNSFELHIADHNLDDVERPSVNIRIFQQVPLFKFDMNKFEDQVKEKKFNIIDEKKVIYPGDLTKALYYNHGNMLSFDIKDNELANLDTFKLAVCKELLSEELVNAYWVEYYEQMKNDKTGYFQQLDRELEEYPSKVAAQKKMSILDVDILRKYYTNDVDMPWAGKPDQKWEAENIIKHMVISGFDDMQIDKLVQRINNYAAVANQPQKHIDSELYTVSALKKLRKSPEIKKLIKNQKQQDIGR</sequence>